<protein>
    <submittedName>
        <fullName evidence="1">Uncharacterized protein</fullName>
    </submittedName>
</protein>
<reference evidence="1" key="1">
    <citation type="submission" date="2022-04" db="EMBL/GenBank/DDBJ databases">
        <title>Jade perch genome.</title>
        <authorList>
            <person name="Chao B."/>
        </authorList>
    </citation>
    <scope>NUCLEOTIDE SEQUENCE</scope>
    <source>
        <strain evidence="1">CB-2022</strain>
    </source>
</reference>
<organism evidence="1 2">
    <name type="scientific">Scortum barcoo</name>
    <name type="common">barcoo grunter</name>
    <dbReference type="NCBI Taxonomy" id="214431"/>
    <lineage>
        <taxon>Eukaryota</taxon>
        <taxon>Metazoa</taxon>
        <taxon>Chordata</taxon>
        <taxon>Craniata</taxon>
        <taxon>Vertebrata</taxon>
        <taxon>Euteleostomi</taxon>
        <taxon>Actinopterygii</taxon>
        <taxon>Neopterygii</taxon>
        <taxon>Teleostei</taxon>
        <taxon>Neoteleostei</taxon>
        <taxon>Acanthomorphata</taxon>
        <taxon>Eupercaria</taxon>
        <taxon>Centrarchiformes</taxon>
        <taxon>Terapontoidei</taxon>
        <taxon>Terapontidae</taxon>
        <taxon>Scortum</taxon>
    </lineage>
</organism>
<dbReference type="EMBL" id="CM041537">
    <property type="protein sequence ID" value="KAI3369755.1"/>
    <property type="molecule type" value="Genomic_DNA"/>
</dbReference>
<accession>A0ACB8WNY2</accession>
<comment type="caution">
    <text evidence="1">The sequence shown here is derived from an EMBL/GenBank/DDBJ whole genome shotgun (WGS) entry which is preliminary data.</text>
</comment>
<evidence type="ECO:0000313" key="1">
    <source>
        <dbReference type="EMBL" id="KAI3369755.1"/>
    </source>
</evidence>
<sequence>MCEATLPGELNTFYARCDKGRLSGQSPEDWKLSVSTGHDSGTTHCNWILDFLTHRPQMVQLAVTPPPLERTTELPRAVSSAPYCSCIPTTVIAYM</sequence>
<proteinExistence type="predicted"/>
<name>A0ACB8WNY2_9TELE</name>
<keyword evidence="2" id="KW-1185">Reference proteome</keyword>
<dbReference type="Proteomes" id="UP000831701">
    <property type="component" value="Chromosome 7"/>
</dbReference>
<gene>
    <name evidence="1" type="ORF">L3Q82_024578</name>
</gene>
<evidence type="ECO:0000313" key="2">
    <source>
        <dbReference type="Proteomes" id="UP000831701"/>
    </source>
</evidence>